<feature type="compositionally biased region" description="Low complexity" evidence="1">
    <location>
        <begin position="185"/>
        <end position="198"/>
    </location>
</feature>
<dbReference type="PROSITE" id="PS51257">
    <property type="entry name" value="PROKAR_LIPOPROTEIN"/>
    <property type="match status" value="1"/>
</dbReference>
<dbReference type="Gene3D" id="3.90.820.10">
    <property type="entry name" value="Structural Genomics, Unknown Function 30-nov-00 1gh9 Mol_id"/>
    <property type="match status" value="1"/>
</dbReference>
<evidence type="ECO:0000256" key="1">
    <source>
        <dbReference type="SAM" id="MobiDB-lite"/>
    </source>
</evidence>
<organism evidence="3 4">
    <name type="scientific">Kocuria rosea</name>
    <name type="common">Deinococcus erythromyxa</name>
    <name type="synonym">Micrococcus rubens</name>
    <dbReference type="NCBI Taxonomy" id="1275"/>
    <lineage>
        <taxon>Bacteria</taxon>
        <taxon>Bacillati</taxon>
        <taxon>Actinomycetota</taxon>
        <taxon>Actinomycetes</taxon>
        <taxon>Micrococcales</taxon>
        <taxon>Micrococcaceae</taxon>
        <taxon>Kocuria</taxon>
    </lineage>
</organism>
<evidence type="ECO:0000313" key="4">
    <source>
        <dbReference type="Proteomes" id="UP000295163"/>
    </source>
</evidence>
<dbReference type="InterPro" id="IPR038020">
    <property type="entry name" value="MbtH-like_sf"/>
</dbReference>
<evidence type="ECO:0000259" key="2">
    <source>
        <dbReference type="SMART" id="SM00923"/>
    </source>
</evidence>
<dbReference type="SUPFAM" id="SSF160582">
    <property type="entry name" value="MbtH-like"/>
    <property type="match status" value="1"/>
</dbReference>
<evidence type="ECO:0000313" key="3">
    <source>
        <dbReference type="EMBL" id="TDL38204.1"/>
    </source>
</evidence>
<feature type="region of interest" description="Disordered" evidence="1">
    <location>
        <begin position="176"/>
        <end position="237"/>
    </location>
</feature>
<reference evidence="3 4" key="1">
    <citation type="submission" date="2019-03" db="EMBL/GenBank/DDBJ databases">
        <title>Genome Sequencing and Assembly of Various Microbes Isolated from Partially Reclaimed Soil and Acid Mine Drainage (AMD) Site.</title>
        <authorList>
            <person name="Steinbock B."/>
            <person name="Bechtold R."/>
            <person name="Sevigny J.L."/>
            <person name="Thomas D."/>
            <person name="Cuthill L.R."/>
            <person name="Aveiro Johannsen E.J."/>
            <person name="Thomas K."/>
            <person name="Ghosh A."/>
        </authorList>
    </citation>
    <scope>NUCLEOTIDE SEQUENCE [LARGE SCALE GENOMIC DNA]</scope>
    <source>
        <strain evidence="3 4">S-A3</strain>
    </source>
</reference>
<proteinExistence type="predicted"/>
<comment type="caution">
    <text evidence="3">The sequence shown here is derived from an EMBL/GenBank/DDBJ whole genome shotgun (WGS) entry which is preliminary data.</text>
</comment>
<dbReference type="Pfam" id="PF03621">
    <property type="entry name" value="MbtH"/>
    <property type="match status" value="1"/>
</dbReference>
<gene>
    <name evidence="3" type="ORF">E2R59_16970</name>
</gene>
<dbReference type="AlphaFoldDB" id="A0A4R5Y1J6"/>
<accession>A0A4R5Y1J6</accession>
<name>A0A4R5Y1J6_KOCRO</name>
<feature type="domain" description="MbtH-like" evidence="2">
    <location>
        <begin position="247"/>
        <end position="297"/>
    </location>
</feature>
<dbReference type="InterPro" id="IPR005153">
    <property type="entry name" value="MbtH-like_dom"/>
</dbReference>
<sequence length="313" mass="33177">MRKSCGGCAPSSAPGRPPAQGGILTASCGTSTPPRRTRRPPRSPPPCATETQGPPLPGAPSRSTTTLRPARHSRPPAPSTSSSPLSPPPAPSFRSVAPGTVPGCDHSASRPPPARPPLVRSRRDDDRRIGHHCLVALHPYENGLVLTHLLAIPLVRRAGPASPVPAWVRSAHEAMGPVRGDFPRGGRSPPARGPQRAADGLRGDARRPRSAASVSRRGSTRMDASNPCSSLRSSRNHPVPIVRSAMDPFDDPHAEVRVVIDNHGHPCFWPATCPVPFGWTTALCPTPRHEAQSYLDHHHSTPALNADARSPVP</sequence>
<dbReference type="SMART" id="SM00923">
    <property type="entry name" value="MbtH"/>
    <property type="match status" value="1"/>
</dbReference>
<feature type="region of interest" description="Disordered" evidence="1">
    <location>
        <begin position="1"/>
        <end position="124"/>
    </location>
</feature>
<dbReference type="EMBL" id="SMZT01000011">
    <property type="protein sequence ID" value="TDL38204.1"/>
    <property type="molecule type" value="Genomic_DNA"/>
</dbReference>
<feature type="compositionally biased region" description="Polar residues" evidence="1">
    <location>
        <begin position="222"/>
        <end position="233"/>
    </location>
</feature>
<protein>
    <submittedName>
        <fullName evidence="3">MbtH family NRPS accessory protein</fullName>
    </submittedName>
</protein>
<dbReference type="Proteomes" id="UP000295163">
    <property type="component" value="Unassembled WGS sequence"/>
</dbReference>